<name>A0ACC2V2M5_9TREE</name>
<reference evidence="1" key="1">
    <citation type="submission" date="2023-04" db="EMBL/GenBank/DDBJ databases">
        <title>Draft Genome sequencing of Naganishia species isolated from polar environments using Oxford Nanopore Technology.</title>
        <authorList>
            <person name="Leo P."/>
            <person name="Venkateswaran K."/>
        </authorList>
    </citation>
    <scope>NUCLEOTIDE SEQUENCE</scope>
    <source>
        <strain evidence="1">MNA-CCFEE 5261</strain>
    </source>
</reference>
<proteinExistence type="predicted"/>
<sequence>MSTDDVHIPIPQYPPFELRSSLIDKDPVIWVHLLQAYNQLLQVLVDPPELFKLSVRTQQQLQYFVKVFLSETSQEGSRIFSLGAINPDIKANTASLRALVFQLVKSYSIVKLNLTGEAVWHFICIYAAGNGTTVRSLVDGTFKSKLNDNKKSGNISSIPLIHTHLQTIITSGKFSHHDLEALSHLLGQSIAASKAQVINITGAGRGDHKKVNAKSNSTQFAEKFVTGAWIELLESLYGGGSSVHATTIEHVMIISMVSLSPAKLAKLVTGMGINSPEGLKMYPLFSAILISDSLLSLSPGIREKLPFLANLKFSNKVSSPSSPAIKESDIDTLLDLFPQMTRGQAKTILFDNDQNVERATNILLELPDIISTIKEFQELNLVDETIQPVASSVARFTNSVKGDTLVKRKDPVVSTEELQKKTLSAAIRLMYESDEDEPDDTYDDQETTTTGFEKDVRQERDKGLETRQAIDANSRYLFLAFKLNNEALTRSARKSAERQAMRKATGMTDEQIEGWFRLLLKSPRRFKILEEDYFYGGNPNRRNDKKDETNDTKKTKTTNETKDPKPQSKEQIQRAQKRNEANKSSRANHSRKSRHDKKTQGALAGMQ</sequence>
<accession>A0ACC2V2M5</accession>
<dbReference type="EMBL" id="JASBWR010000125">
    <property type="protein sequence ID" value="KAJ9093276.1"/>
    <property type="molecule type" value="Genomic_DNA"/>
</dbReference>
<organism evidence="1 2">
    <name type="scientific">Naganishia cerealis</name>
    <dbReference type="NCBI Taxonomy" id="610337"/>
    <lineage>
        <taxon>Eukaryota</taxon>
        <taxon>Fungi</taxon>
        <taxon>Dikarya</taxon>
        <taxon>Basidiomycota</taxon>
        <taxon>Agaricomycotina</taxon>
        <taxon>Tremellomycetes</taxon>
        <taxon>Filobasidiales</taxon>
        <taxon>Filobasidiaceae</taxon>
        <taxon>Naganishia</taxon>
    </lineage>
</organism>
<gene>
    <name evidence="1" type="ORF">QFC19_008403</name>
</gene>
<dbReference type="Proteomes" id="UP001241377">
    <property type="component" value="Unassembled WGS sequence"/>
</dbReference>
<keyword evidence="2" id="KW-1185">Reference proteome</keyword>
<evidence type="ECO:0000313" key="1">
    <source>
        <dbReference type="EMBL" id="KAJ9093276.1"/>
    </source>
</evidence>
<evidence type="ECO:0000313" key="2">
    <source>
        <dbReference type="Proteomes" id="UP001241377"/>
    </source>
</evidence>
<protein>
    <submittedName>
        <fullName evidence="1">Uncharacterized protein</fullName>
    </submittedName>
</protein>
<comment type="caution">
    <text evidence="1">The sequence shown here is derived from an EMBL/GenBank/DDBJ whole genome shotgun (WGS) entry which is preliminary data.</text>
</comment>